<dbReference type="InterPro" id="IPR006046">
    <property type="entry name" value="Alpha_amylase"/>
</dbReference>
<evidence type="ECO:0000313" key="11">
    <source>
        <dbReference type="EMBL" id="XDU66233.1"/>
    </source>
</evidence>
<keyword evidence="6 11" id="KW-0326">Glycosidase</keyword>
<evidence type="ECO:0000256" key="1">
    <source>
        <dbReference type="ARBA" id="ARBA00001913"/>
    </source>
</evidence>
<comment type="similarity">
    <text evidence="2 9">Belongs to the glycosyl hydrolase 13 family.</text>
</comment>
<dbReference type="PIRSF" id="PIRSF001021">
    <property type="entry name" value="Alph-amls_thrmst"/>
    <property type="match status" value="1"/>
</dbReference>
<dbReference type="PRINTS" id="PR00110">
    <property type="entry name" value="ALPHAAMYLASE"/>
</dbReference>
<keyword evidence="8" id="KW-0106">Calcium</keyword>
<evidence type="ECO:0000256" key="9">
    <source>
        <dbReference type="RuleBase" id="RU003615"/>
    </source>
</evidence>
<accession>A0AB39VEU6</accession>
<sequence>MINGVMIQYFEWNLADDGKHWERLKNDAAHLKEIGVSAVWIPPAYKGTFSGDVGYGAYDLWDLGEFNQKGTVRTKYGTKEELIDAINELHKYGINVYLDAVLNHKGGADETERFLAIEVDPENRNEEISEPKEIEGWTKFTFPGRNKKYSEFEWNYTLFSGVDYDNLTGKTAIYKIAGENKGWAENVDSELGNYDYLMNADVDYSHPEVRNEIINWGKWVINELNLDGFRMDAVKHISEDFIKEFLIEVRKVYGEKFYSVGEYWKDDLDTLKTYLENIGYETDLFDVGLHFNFHKASVEKENYDLTTILDNSVMLMDPIKAVTFVDNHDSQKGSALESEIESWFIPHAYAIILLSEKGYPCLFYGDYYGVGDNKSPHGWVIDKLLYVRRNNAYGEQINYFDDPNIIAFYRKGRENEINTGCVAILSNNEDGEKAIEIGKDRIGQVWEEVTGSGFEDVVIDEEGNAAFRVEGQKIAVWIPKKQ</sequence>
<feature type="binding site" evidence="8">
    <location>
        <position position="195"/>
    </location>
    <ligand>
        <name>Ca(2+)</name>
        <dbReference type="ChEBI" id="CHEBI:29108"/>
        <label>1</label>
    </ligand>
</feature>
<dbReference type="SUPFAM" id="SSF51011">
    <property type="entry name" value="Glycosyl hydrolase domain"/>
    <property type="match status" value="1"/>
</dbReference>
<dbReference type="InterPro" id="IPR013776">
    <property type="entry name" value="A-amylase_thermo"/>
</dbReference>
<organism evidence="11">
    <name type="scientific">Leptotrichia rugosa</name>
    <dbReference type="NCBI Taxonomy" id="3239302"/>
    <lineage>
        <taxon>Bacteria</taxon>
        <taxon>Fusobacteriati</taxon>
        <taxon>Fusobacteriota</taxon>
        <taxon>Fusobacteriia</taxon>
        <taxon>Fusobacteriales</taxon>
        <taxon>Leptotrichiaceae</taxon>
        <taxon>Leptotrichia</taxon>
    </lineage>
</organism>
<dbReference type="InterPro" id="IPR006047">
    <property type="entry name" value="GH13_cat_dom"/>
</dbReference>
<evidence type="ECO:0000256" key="8">
    <source>
        <dbReference type="PIRSR" id="PIRSR001021-2"/>
    </source>
</evidence>
<reference evidence="11" key="1">
    <citation type="submission" date="2024-07" db="EMBL/GenBank/DDBJ databases">
        <authorList>
            <person name="Li X.-J."/>
            <person name="Wang X."/>
        </authorList>
    </citation>
    <scope>NUCLEOTIDE SEQUENCE</scope>
    <source>
        <strain evidence="11">HSP-334</strain>
    </source>
</reference>
<dbReference type="Pfam" id="PF00128">
    <property type="entry name" value="Alpha-amylase"/>
    <property type="match status" value="1"/>
</dbReference>
<evidence type="ECO:0000256" key="7">
    <source>
        <dbReference type="PIRSR" id="PIRSR001021-1"/>
    </source>
</evidence>
<dbReference type="SUPFAM" id="SSF51445">
    <property type="entry name" value="(Trans)glycosidases"/>
    <property type="match status" value="1"/>
</dbReference>
<dbReference type="GO" id="GO:0005975">
    <property type="term" value="P:carbohydrate metabolic process"/>
    <property type="evidence" value="ECO:0007669"/>
    <property type="project" value="InterPro"/>
</dbReference>
<evidence type="ECO:0000259" key="10">
    <source>
        <dbReference type="SMART" id="SM00642"/>
    </source>
</evidence>
<evidence type="ECO:0000256" key="5">
    <source>
        <dbReference type="ARBA" id="ARBA00023277"/>
    </source>
</evidence>
<feature type="active site" description="Proton donor" evidence="7">
    <location>
        <position position="262"/>
    </location>
</feature>
<gene>
    <name evidence="11" type="ORF">AB8B22_07355</name>
</gene>
<dbReference type="GO" id="GO:0004556">
    <property type="term" value="F:alpha-amylase activity"/>
    <property type="evidence" value="ECO:0007669"/>
    <property type="project" value="UniProtKB-EC"/>
</dbReference>
<comment type="cofactor">
    <cofactor evidence="1">
        <name>Ca(2+)</name>
        <dbReference type="ChEBI" id="CHEBI:29108"/>
    </cofactor>
</comment>
<dbReference type="RefSeq" id="WP_369710625.1">
    <property type="nucleotide sequence ID" value="NZ_CP165644.1"/>
</dbReference>
<keyword evidence="4 11" id="KW-0378">Hydrolase</keyword>
<dbReference type="NCBIfam" id="NF006968">
    <property type="entry name" value="PRK09441.1-1"/>
    <property type="match status" value="1"/>
</dbReference>
<dbReference type="Gene3D" id="2.60.40.1180">
    <property type="entry name" value="Golgi alpha-mannosidase II"/>
    <property type="match status" value="1"/>
</dbReference>
<dbReference type="AlphaFoldDB" id="A0AB39VEU6"/>
<feature type="binding site" evidence="8">
    <location>
        <position position="201"/>
    </location>
    <ligand>
        <name>Ca(2+)</name>
        <dbReference type="ChEBI" id="CHEBI:29108"/>
        <label>1</label>
    </ligand>
</feature>
<protein>
    <submittedName>
        <fullName evidence="11">Alpha-amylase</fullName>
        <ecNumber evidence="11">3.2.1.1</ecNumber>
    </submittedName>
</protein>
<dbReference type="CDD" id="cd11318">
    <property type="entry name" value="AmyAc_bac_fung_AmyA"/>
    <property type="match status" value="1"/>
</dbReference>
<dbReference type="SMART" id="SM00642">
    <property type="entry name" value="Aamy"/>
    <property type="match status" value="1"/>
</dbReference>
<dbReference type="Gene3D" id="2.40.30.140">
    <property type="match status" value="1"/>
</dbReference>
<dbReference type="GO" id="GO:0005509">
    <property type="term" value="F:calcium ion binding"/>
    <property type="evidence" value="ECO:0007669"/>
    <property type="project" value="InterPro"/>
</dbReference>
<evidence type="ECO:0000256" key="4">
    <source>
        <dbReference type="ARBA" id="ARBA00022801"/>
    </source>
</evidence>
<dbReference type="KEGG" id="lrug:AB8B22_07355"/>
<proteinExistence type="inferred from homology"/>
<feature type="binding site" evidence="8">
    <location>
        <position position="203"/>
    </location>
    <ligand>
        <name>Ca(2+)</name>
        <dbReference type="ChEBI" id="CHEBI:29108"/>
        <label>2</label>
    </ligand>
</feature>
<dbReference type="EC" id="3.2.1.1" evidence="11"/>
<evidence type="ECO:0000256" key="3">
    <source>
        <dbReference type="ARBA" id="ARBA00022723"/>
    </source>
</evidence>
<keyword evidence="3 8" id="KW-0479">Metal-binding</keyword>
<dbReference type="PANTHER" id="PTHR43447">
    <property type="entry name" value="ALPHA-AMYLASE"/>
    <property type="match status" value="1"/>
</dbReference>
<dbReference type="EMBL" id="CP165644">
    <property type="protein sequence ID" value="XDU66233.1"/>
    <property type="molecule type" value="Genomic_DNA"/>
</dbReference>
<evidence type="ECO:0000256" key="6">
    <source>
        <dbReference type="ARBA" id="ARBA00023295"/>
    </source>
</evidence>
<name>A0AB39VEU6_9FUSO</name>
<dbReference type="InterPro" id="IPR013780">
    <property type="entry name" value="Glyco_hydro_b"/>
</dbReference>
<keyword evidence="5" id="KW-0119">Carbohydrate metabolism</keyword>
<evidence type="ECO:0000256" key="2">
    <source>
        <dbReference type="ARBA" id="ARBA00008061"/>
    </source>
</evidence>
<feature type="active site" description="Nucleophile" evidence="7">
    <location>
        <position position="232"/>
    </location>
</feature>
<dbReference type="Gene3D" id="3.20.20.80">
    <property type="entry name" value="Glycosidases"/>
    <property type="match status" value="1"/>
</dbReference>
<dbReference type="InterPro" id="IPR017853">
    <property type="entry name" value="GH"/>
</dbReference>
<dbReference type="NCBIfam" id="NF006969">
    <property type="entry name" value="PRK09441.1-2"/>
    <property type="match status" value="1"/>
</dbReference>
<feature type="binding site" evidence="8">
    <location>
        <position position="236"/>
    </location>
    <ligand>
        <name>Ca(2+)</name>
        <dbReference type="ChEBI" id="CHEBI:29108"/>
        <label>1</label>
    </ligand>
</feature>
<feature type="domain" description="Glycosyl hydrolase family 13 catalytic" evidence="10">
    <location>
        <begin position="4"/>
        <end position="388"/>
    </location>
</feature>
<feature type="binding site" evidence="8">
    <location>
        <position position="103"/>
    </location>
    <ligand>
        <name>Ca(2+)</name>
        <dbReference type="ChEBI" id="CHEBI:29108"/>
        <label>1</label>
    </ligand>
</feature>